<evidence type="ECO:0000256" key="1">
    <source>
        <dbReference type="ARBA" id="ARBA00001946"/>
    </source>
</evidence>
<evidence type="ECO:0000256" key="4">
    <source>
        <dbReference type="ARBA" id="ARBA00008391"/>
    </source>
</evidence>
<evidence type="ECO:0000256" key="12">
    <source>
        <dbReference type="ARBA" id="ARBA00022842"/>
    </source>
</evidence>
<dbReference type="EMBL" id="MGFR01000001">
    <property type="protein sequence ID" value="OGM10308.1"/>
    <property type="molecule type" value="Genomic_DNA"/>
</dbReference>
<proteinExistence type="inferred from homology"/>
<comment type="cofactor">
    <cofactor evidence="1 15">
        <name>Mg(2+)</name>
        <dbReference type="ChEBI" id="CHEBI:18420"/>
    </cofactor>
</comment>
<keyword evidence="12 15" id="KW-0460">Magnesium</keyword>
<evidence type="ECO:0000313" key="18">
    <source>
        <dbReference type="Proteomes" id="UP000176778"/>
    </source>
</evidence>
<dbReference type="Pfam" id="PF00156">
    <property type="entry name" value="Pribosyltran"/>
    <property type="match status" value="1"/>
</dbReference>
<comment type="similarity">
    <text evidence="4 15">Belongs to the purine/pyrimidine phosphoribosyltransferase family.</text>
</comment>
<keyword evidence="7 15" id="KW-0328">Glycosyltransferase</keyword>
<dbReference type="GO" id="GO:0006178">
    <property type="term" value="P:guanine salvage"/>
    <property type="evidence" value="ECO:0007669"/>
    <property type="project" value="TreeGrafter"/>
</dbReference>
<evidence type="ECO:0000313" key="17">
    <source>
        <dbReference type="EMBL" id="OGM10308.1"/>
    </source>
</evidence>
<evidence type="ECO:0000256" key="6">
    <source>
        <dbReference type="ARBA" id="ARBA00022490"/>
    </source>
</evidence>
<evidence type="ECO:0000256" key="7">
    <source>
        <dbReference type="ARBA" id="ARBA00022676"/>
    </source>
</evidence>
<keyword evidence="11 15" id="KW-0547">Nucleotide-binding</keyword>
<comment type="subcellular location">
    <subcellularLocation>
        <location evidence="2 15">Cytoplasm</location>
    </subcellularLocation>
</comment>
<comment type="catalytic activity">
    <reaction evidence="13">
        <text>GMP + diphosphate = guanine + 5-phospho-alpha-D-ribose 1-diphosphate</text>
        <dbReference type="Rhea" id="RHEA:25424"/>
        <dbReference type="ChEBI" id="CHEBI:16235"/>
        <dbReference type="ChEBI" id="CHEBI:33019"/>
        <dbReference type="ChEBI" id="CHEBI:58017"/>
        <dbReference type="ChEBI" id="CHEBI:58115"/>
        <dbReference type="EC" id="2.4.2.8"/>
    </reaction>
    <physiologicalReaction direction="right-to-left" evidence="13">
        <dbReference type="Rhea" id="RHEA:25426"/>
    </physiologicalReaction>
</comment>
<sequence length="184" mass="20500">MKEKPSNVRYETLLTSEQISTRIAEMAQQIDADYEGEESLVLVGVLRGATFFLVDLARAIRNPNVEIDYISLSSYGSGTKSSREPIINLDVRTPIRGKNVILVEDIVDTGYSLNTLLRMIDARGPKSLKTCALLSKSDAREVKVPVDYLGIEIPNLWVEGYGLDTDQKGRARRDIVVRITSSRP</sequence>
<dbReference type="AlphaFoldDB" id="A0A1F7X7I1"/>
<dbReference type="InterPro" id="IPR050408">
    <property type="entry name" value="HGPRT"/>
</dbReference>
<dbReference type="STRING" id="1802479.A2Y68_02620"/>
<dbReference type="CDD" id="cd06223">
    <property type="entry name" value="PRTases_typeI"/>
    <property type="match status" value="1"/>
</dbReference>
<dbReference type="GO" id="GO:0000287">
    <property type="term" value="F:magnesium ion binding"/>
    <property type="evidence" value="ECO:0007669"/>
    <property type="project" value="TreeGrafter"/>
</dbReference>
<comment type="caution">
    <text evidence="17">The sequence shown here is derived from an EMBL/GenBank/DDBJ whole genome shotgun (WGS) entry which is preliminary data.</text>
</comment>
<evidence type="ECO:0000256" key="2">
    <source>
        <dbReference type="ARBA" id="ARBA00004496"/>
    </source>
</evidence>
<evidence type="ECO:0000256" key="13">
    <source>
        <dbReference type="ARBA" id="ARBA00048811"/>
    </source>
</evidence>
<evidence type="ECO:0000256" key="11">
    <source>
        <dbReference type="ARBA" id="ARBA00022741"/>
    </source>
</evidence>
<comment type="pathway">
    <text evidence="3 15">Purine metabolism; IMP biosynthesis via salvage pathway; IMP from hypoxanthine: step 1/1.</text>
</comment>
<keyword evidence="10 15" id="KW-0660">Purine salvage</keyword>
<dbReference type="UniPathway" id="UPA00591">
    <property type="reaction ID" value="UER00648"/>
</dbReference>
<evidence type="ECO:0000256" key="15">
    <source>
        <dbReference type="RuleBase" id="RU364099"/>
    </source>
</evidence>
<accession>A0A1F7X7I1</accession>
<protein>
    <recommendedName>
        <fullName evidence="5 15">Hypoxanthine phosphoribosyltransferase</fullName>
        <ecNumber evidence="5 15">2.4.2.8</ecNumber>
    </recommendedName>
</protein>
<dbReference type="GO" id="GO:0052657">
    <property type="term" value="F:guanine phosphoribosyltransferase activity"/>
    <property type="evidence" value="ECO:0007669"/>
    <property type="project" value="RHEA"/>
</dbReference>
<evidence type="ECO:0000259" key="16">
    <source>
        <dbReference type="Pfam" id="PF00156"/>
    </source>
</evidence>
<dbReference type="PANTHER" id="PTHR43340">
    <property type="entry name" value="HYPOXANTHINE-GUANINE PHOSPHORIBOSYLTRANSFERASE"/>
    <property type="match status" value="1"/>
</dbReference>
<dbReference type="GO" id="GO:0004422">
    <property type="term" value="F:hypoxanthine phosphoribosyltransferase activity"/>
    <property type="evidence" value="ECO:0007669"/>
    <property type="project" value="InterPro"/>
</dbReference>
<dbReference type="GO" id="GO:0005829">
    <property type="term" value="C:cytosol"/>
    <property type="evidence" value="ECO:0007669"/>
    <property type="project" value="TreeGrafter"/>
</dbReference>
<evidence type="ECO:0000256" key="5">
    <source>
        <dbReference type="ARBA" id="ARBA00011895"/>
    </source>
</evidence>
<comment type="catalytic activity">
    <reaction evidence="14">
        <text>IMP + diphosphate = hypoxanthine + 5-phospho-alpha-D-ribose 1-diphosphate</text>
        <dbReference type="Rhea" id="RHEA:17973"/>
        <dbReference type="ChEBI" id="CHEBI:17368"/>
        <dbReference type="ChEBI" id="CHEBI:33019"/>
        <dbReference type="ChEBI" id="CHEBI:58017"/>
        <dbReference type="ChEBI" id="CHEBI:58053"/>
        <dbReference type="EC" id="2.4.2.8"/>
    </reaction>
    <physiologicalReaction direction="right-to-left" evidence="14">
        <dbReference type="Rhea" id="RHEA:17975"/>
    </physiologicalReaction>
</comment>
<name>A0A1F7X7I1_9BACT</name>
<dbReference type="GO" id="GO:0032264">
    <property type="term" value="P:IMP salvage"/>
    <property type="evidence" value="ECO:0007669"/>
    <property type="project" value="UniProtKB-UniPathway"/>
</dbReference>
<dbReference type="GO" id="GO:0032263">
    <property type="term" value="P:GMP salvage"/>
    <property type="evidence" value="ECO:0007669"/>
    <property type="project" value="TreeGrafter"/>
</dbReference>
<gene>
    <name evidence="17" type="ORF">A2Y68_02620</name>
</gene>
<keyword evidence="9 15" id="KW-0479">Metal-binding</keyword>
<dbReference type="Gene3D" id="3.40.50.2020">
    <property type="match status" value="1"/>
</dbReference>
<feature type="domain" description="Phosphoribosyltransferase" evidence="16">
    <location>
        <begin position="10"/>
        <end position="164"/>
    </location>
</feature>
<evidence type="ECO:0000256" key="14">
    <source>
        <dbReference type="ARBA" id="ARBA00049402"/>
    </source>
</evidence>
<dbReference type="InterPro" id="IPR029057">
    <property type="entry name" value="PRTase-like"/>
</dbReference>
<dbReference type="NCBIfam" id="TIGR01203">
    <property type="entry name" value="HGPRTase"/>
    <property type="match status" value="1"/>
</dbReference>
<keyword evidence="8 15" id="KW-0808">Transferase</keyword>
<dbReference type="SUPFAM" id="SSF53271">
    <property type="entry name" value="PRTase-like"/>
    <property type="match status" value="1"/>
</dbReference>
<organism evidence="17 18">
    <name type="scientific">Candidatus Woesebacteria bacterium RBG_13_46_13</name>
    <dbReference type="NCBI Taxonomy" id="1802479"/>
    <lineage>
        <taxon>Bacteria</taxon>
        <taxon>Candidatus Woeseibacteriota</taxon>
    </lineage>
</organism>
<dbReference type="GO" id="GO:0000166">
    <property type="term" value="F:nucleotide binding"/>
    <property type="evidence" value="ECO:0007669"/>
    <property type="project" value="UniProtKB-KW"/>
</dbReference>
<reference evidence="17 18" key="1">
    <citation type="journal article" date="2016" name="Nat. Commun.">
        <title>Thousands of microbial genomes shed light on interconnected biogeochemical processes in an aquifer system.</title>
        <authorList>
            <person name="Anantharaman K."/>
            <person name="Brown C.T."/>
            <person name="Hug L.A."/>
            <person name="Sharon I."/>
            <person name="Castelle C.J."/>
            <person name="Probst A.J."/>
            <person name="Thomas B.C."/>
            <person name="Singh A."/>
            <person name="Wilkins M.J."/>
            <person name="Karaoz U."/>
            <person name="Brodie E.L."/>
            <person name="Williams K.H."/>
            <person name="Hubbard S.S."/>
            <person name="Banfield J.F."/>
        </authorList>
    </citation>
    <scope>NUCLEOTIDE SEQUENCE [LARGE SCALE GENOMIC DNA]</scope>
</reference>
<keyword evidence="6 15" id="KW-0963">Cytoplasm</keyword>
<evidence type="ECO:0000256" key="9">
    <source>
        <dbReference type="ARBA" id="ARBA00022723"/>
    </source>
</evidence>
<dbReference type="InterPro" id="IPR000836">
    <property type="entry name" value="PRTase_dom"/>
</dbReference>
<evidence type="ECO:0000256" key="8">
    <source>
        <dbReference type="ARBA" id="ARBA00022679"/>
    </source>
</evidence>
<dbReference type="Proteomes" id="UP000176778">
    <property type="component" value="Unassembled WGS sequence"/>
</dbReference>
<evidence type="ECO:0000256" key="10">
    <source>
        <dbReference type="ARBA" id="ARBA00022726"/>
    </source>
</evidence>
<dbReference type="InterPro" id="IPR005904">
    <property type="entry name" value="Hxn_phspho_trans"/>
</dbReference>
<dbReference type="EC" id="2.4.2.8" evidence="5 15"/>
<dbReference type="GO" id="GO:0006166">
    <property type="term" value="P:purine ribonucleoside salvage"/>
    <property type="evidence" value="ECO:0007669"/>
    <property type="project" value="UniProtKB-KW"/>
</dbReference>
<dbReference type="GO" id="GO:0046100">
    <property type="term" value="P:hypoxanthine metabolic process"/>
    <property type="evidence" value="ECO:0007669"/>
    <property type="project" value="TreeGrafter"/>
</dbReference>
<dbReference type="PANTHER" id="PTHR43340:SF1">
    <property type="entry name" value="HYPOXANTHINE PHOSPHORIBOSYLTRANSFERASE"/>
    <property type="match status" value="1"/>
</dbReference>
<evidence type="ECO:0000256" key="3">
    <source>
        <dbReference type="ARBA" id="ARBA00004669"/>
    </source>
</evidence>